<keyword evidence="9 11" id="KW-0456">Lyase</keyword>
<keyword evidence="8 11" id="KW-0368">Histidine biosynthesis</keyword>
<keyword evidence="4 11" id="KW-0479">Metal-binding</keyword>
<evidence type="ECO:0000313" key="13">
    <source>
        <dbReference type="Proteomes" id="UP000013111"/>
    </source>
</evidence>
<evidence type="ECO:0000256" key="4">
    <source>
        <dbReference type="ARBA" id="ARBA00022723"/>
    </source>
</evidence>
<evidence type="ECO:0000256" key="9">
    <source>
        <dbReference type="ARBA" id="ARBA00023239"/>
    </source>
</evidence>
<evidence type="ECO:0000256" key="6">
    <source>
        <dbReference type="ARBA" id="ARBA00022833"/>
    </source>
</evidence>
<dbReference type="CDD" id="cd07503">
    <property type="entry name" value="HAD_HisB-N"/>
    <property type="match status" value="1"/>
</dbReference>
<evidence type="ECO:0000256" key="3">
    <source>
        <dbReference type="ARBA" id="ARBA00022605"/>
    </source>
</evidence>
<evidence type="ECO:0000256" key="5">
    <source>
        <dbReference type="ARBA" id="ARBA00022801"/>
    </source>
</evidence>
<comment type="catalytic activity">
    <reaction evidence="11">
        <text>L-histidinol phosphate + H2O = L-histidinol + phosphate</text>
        <dbReference type="Rhea" id="RHEA:14465"/>
        <dbReference type="ChEBI" id="CHEBI:15377"/>
        <dbReference type="ChEBI" id="CHEBI:43474"/>
        <dbReference type="ChEBI" id="CHEBI:57699"/>
        <dbReference type="ChEBI" id="CHEBI:57980"/>
        <dbReference type="EC" id="3.1.3.15"/>
    </reaction>
</comment>
<comment type="similarity">
    <text evidence="11">In the N-terminal section; belongs to the histidinol-phosphatase family.</text>
</comment>
<dbReference type="NCBIfam" id="TIGR01662">
    <property type="entry name" value="HAD-SF-IIIA"/>
    <property type="match status" value="1"/>
</dbReference>
<dbReference type="FunFam" id="3.30.230.40:FF:000003">
    <property type="entry name" value="Imidazoleglycerol-phosphate dehydratase HisB"/>
    <property type="match status" value="1"/>
</dbReference>
<dbReference type="AlphaFoldDB" id="A0A831ER88"/>
<dbReference type="NCBIfam" id="NF003937">
    <property type="entry name" value="PRK05446.1"/>
    <property type="match status" value="1"/>
</dbReference>
<feature type="region of interest" description="Imidazoleglycerol-phosphate dehydratase" evidence="11">
    <location>
        <begin position="167"/>
        <end position="355"/>
    </location>
</feature>
<comment type="cofactor">
    <cofactor evidence="11">
        <name>Zn(2+)</name>
        <dbReference type="ChEBI" id="CHEBI:29105"/>
    </cofactor>
</comment>
<sequence length="355" mass="39741">MSQKILFIDRDGTLITEPPQDFQVDRLDKLAFEPGAIPALLSLQKAGFQLVMITNQDGLGTSSFPQADFDGPHQLMMQIFNSQGVTFSDVLICPHTPEDDCACRKPKTKMVTAWLAEGALDRANSYVIGDRASDVQLANNMGITGLLYAREGLNWSAIEQQLTRRDRYALVERNTKETQIKVEVWLDREGESKINTGVGFFDHMLDQISTHGAFRMNIDVKGDLYIDDHHTVEDTGLALGEALLKALGDKRGIGRFGFVLPMDECLARCALDISGRPHLEYKAEFSYQRVGDLSTEMVEHFFRSLSYTMASTLHLRTKGKNDHHRVESLFKAFGRTLRQAIRVEGNTLPSSKGVL</sequence>
<dbReference type="FunFam" id="3.40.50.1000:FF:000061">
    <property type="entry name" value="Histidine biosynthesis bifunctional protein HisB"/>
    <property type="match status" value="1"/>
</dbReference>
<dbReference type="Pfam" id="PF13242">
    <property type="entry name" value="Hydrolase_like"/>
    <property type="match status" value="1"/>
</dbReference>
<feature type="binding site" evidence="11">
    <location>
        <position position="130"/>
    </location>
    <ligand>
        <name>Mg(2+)</name>
        <dbReference type="ChEBI" id="CHEBI:18420"/>
    </ligand>
</feature>
<dbReference type="GeneID" id="97606426"/>
<dbReference type="RefSeq" id="WP_004158280.1">
    <property type="nucleotide sequence ID" value="NZ_BAYW01000003.1"/>
</dbReference>
<evidence type="ECO:0000313" key="12">
    <source>
        <dbReference type="EMBL" id="CCO94212.1"/>
    </source>
</evidence>
<keyword evidence="10 11" id="KW-0511">Multifunctional enzyme</keyword>
<dbReference type="EC" id="3.1.3.15" evidence="11"/>
<accession>A0A831ER88</accession>
<feature type="binding site" evidence="11">
    <location>
        <position position="9"/>
    </location>
    <ligand>
        <name>Mg(2+)</name>
        <dbReference type="ChEBI" id="CHEBI:18420"/>
    </ligand>
</feature>
<evidence type="ECO:0000256" key="8">
    <source>
        <dbReference type="ARBA" id="ARBA00023102"/>
    </source>
</evidence>
<dbReference type="InterPro" id="IPR006543">
    <property type="entry name" value="Histidinol-phos"/>
</dbReference>
<dbReference type="NCBIfam" id="NF002111">
    <property type="entry name" value="PRK00951.2-1"/>
    <property type="match status" value="1"/>
</dbReference>
<gene>
    <name evidence="11 12" type="primary">hisB</name>
    <name evidence="12" type="ORF">BN437_2293</name>
</gene>
<comment type="subcellular location">
    <subcellularLocation>
        <location evidence="11">Cytoplasm</location>
    </subcellularLocation>
</comment>
<reference evidence="12 13" key="2">
    <citation type="submission" date="2013-04" db="EMBL/GenBank/DDBJ databases">
        <title>Comparative genomics of 12 strains of Erwinia amylovora identifies a pan-genome with a large conserved core and provides insights into host specificity.</title>
        <authorList>
            <person name="Mann R.A."/>
            <person name="Smits T.H.M."/>
            <person name="Buehlmann A."/>
            <person name="Blom J."/>
            <person name="Goesmann A."/>
            <person name="Frey J.E."/>
            <person name="Plummer K.M."/>
            <person name="Beer S.V."/>
            <person name="Luck J."/>
            <person name="Duffy B."/>
            <person name="Rodoni B."/>
        </authorList>
    </citation>
    <scope>NUCLEOTIDE SEQUENCE [LARGE SCALE GENOMIC DNA]</scope>
    <source>
        <strain evidence="13">CFBP 1232</strain>
    </source>
</reference>
<dbReference type="EC" id="4.2.1.19" evidence="11"/>
<dbReference type="SUPFAM" id="SSF56784">
    <property type="entry name" value="HAD-like"/>
    <property type="match status" value="1"/>
</dbReference>
<dbReference type="CDD" id="cd07914">
    <property type="entry name" value="IGPD"/>
    <property type="match status" value="1"/>
</dbReference>
<evidence type="ECO:0000256" key="1">
    <source>
        <dbReference type="ARBA" id="ARBA00005047"/>
    </source>
</evidence>
<keyword evidence="7 11" id="KW-0460">Magnesium</keyword>
<feature type="active site" description="Proton donor" evidence="11">
    <location>
        <position position="11"/>
    </location>
</feature>
<dbReference type="InterPro" id="IPR038494">
    <property type="entry name" value="IGPD_sf"/>
</dbReference>
<evidence type="ECO:0000256" key="10">
    <source>
        <dbReference type="ARBA" id="ARBA00023268"/>
    </source>
</evidence>
<dbReference type="PANTHER" id="PTHR23133:SF2">
    <property type="entry name" value="IMIDAZOLEGLYCEROL-PHOSPHATE DEHYDRATASE"/>
    <property type="match status" value="1"/>
</dbReference>
<comment type="similarity">
    <text evidence="11">In the C-terminal section; belongs to the imidazoleglycerol-phosphate dehydratase family.</text>
</comment>
<dbReference type="HAMAP" id="MF_00076">
    <property type="entry name" value="HisB"/>
    <property type="match status" value="1"/>
</dbReference>
<keyword evidence="5 11" id="KW-0378">Hydrolase</keyword>
<feature type="binding site" evidence="11">
    <location>
        <position position="11"/>
    </location>
    <ligand>
        <name>Mg(2+)</name>
        <dbReference type="ChEBI" id="CHEBI:18420"/>
    </ligand>
</feature>
<dbReference type="InterPro" id="IPR000807">
    <property type="entry name" value="ImidazoleglycerolP_deHydtase"/>
</dbReference>
<organism evidence="12 13">
    <name type="scientific">Erwinia amylovora NBRC 12687 = CFBP 1232</name>
    <dbReference type="NCBI Taxonomy" id="1219359"/>
    <lineage>
        <taxon>Bacteria</taxon>
        <taxon>Pseudomonadati</taxon>
        <taxon>Pseudomonadota</taxon>
        <taxon>Gammaproteobacteria</taxon>
        <taxon>Enterobacterales</taxon>
        <taxon>Erwiniaceae</taxon>
        <taxon>Erwinia</taxon>
    </lineage>
</organism>
<dbReference type="FunFam" id="3.30.230.40:FF:000001">
    <property type="entry name" value="Imidazoleglycerol-phosphate dehydratase HisB"/>
    <property type="match status" value="1"/>
</dbReference>
<dbReference type="PROSITE" id="PS00954">
    <property type="entry name" value="IGP_DEHYDRATASE_1"/>
    <property type="match status" value="1"/>
</dbReference>
<comment type="pathway">
    <text evidence="11">Amino-acid biosynthesis; L-histidine biosynthesis; L-histidine from 5-phospho-alpha-D-ribose 1-diphosphate: step 8/9.</text>
</comment>
<feature type="active site" description="Nucleophile" evidence="11">
    <location>
        <position position="9"/>
    </location>
</feature>
<dbReference type="NCBIfam" id="TIGR01656">
    <property type="entry name" value="Histidinol-ppas"/>
    <property type="match status" value="1"/>
</dbReference>
<dbReference type="InterPro" id="IPR020568">
    <property type="entry name" value="Ribosomal_Su5_D2-typ_SF"/>
</dbReference>
<dbReference type="GO" id="GO:0046872">
    <property type="term" value="F:metal ion binding"/>
    <property type="evidence" value="ECO:0007669"/>
    <property type="project" value="UniProtKB-KW"/>
</dbReference>
<dbReference type="GO" id="GO:0000105">
    <property type="term" value="P:L-histidine biosynthetic process"/>
    <property type="evidence" value="ECO:0007669"/>
    <property type="project" value="UniProtKB-UniRule"/>
</dbReference>
<dbReference type="PROSITE" id="PS00955">
    <property type="entry name" value="IGP_DEHYDRATASE_2"/>
    <property type="match status" value="1"/>
</dbReference>
<dbReference type="InterPro" id="IPR005954">
    <property type="entry name" value="HisB_N"/>
</dbReference>
<dbReference type="GO" id="GO:0005737">
    <property type="term" value="C:cytoplasm"/>
    <property type="evidence" value="ECO:0007669"/>
    <property type="project" value="UniProtKB-SubCell"/>
</dbReference>
<feature type="binding site" evidence="11">
    <location>
        <position position="93"/>
    </location>
    <ligand>
        <name>Zn(2+)</name>
        <dbReference type="ChEBI" id="CHEBI:29105"/>
    </ligand>
</feature>
<dbReference type="InterPro" id="IPR023214">
    <property type="entry name" value="HAD_sf"/>
</dbReference>
<dbReference type="InterPro" id="IPR036412">
    <property type="entry name" value="HAD-like_sf"/>
</dbReference>
<feature type="region of interest" description="Histidinol-phosphatase" evidence="11">
    <location>
        <begin position="1"/>
        <end position="166"/>
    </location>
</feature>
<dbReference type="GO" id="GO:0004424">
    <property type="term" value="F:imidazoleglycerol-phosphate dehydratase activity"/>
    <property type="evidence" value="ECO:0007669"/>
    <property type="project" value="UniProtKB-UniRule"/>
</dbReference>
<dbReference type="Gene3D" id="3.40.50.1000">
    <property type="entry name" value="HAD superfamily/HAD-like"/>
    <property type="match status" value="1"/>
</dbReference>
<dbReference type="Proteomes" id="UP000013111">
    <property type="component" value="Unassembled WGS sequence"/>
</dbReference>
<comment type="pathway">
    <text evidence="1 11">Amino-acid biosynthesis; L-histidine biosynthesis; L-histidine from 5-phospho-alpha-D-ribose 1-diphosphate: step 6/9.</text>
</comment>
<name>A0A831ER88_ERWAM</name>
<evidence type="ECO:0000256" key="11">
    <source>
        <dbReference type="HAMAP-Rule" id="MF_01022"/>
    </source>
</evidence>
<comment type="cofactor">
    <cofactor evidence="11">
        <name>Mg(2+)</name>
        <dbReference type="ChEBI" id="CHEBI:18420"/>
    </cofactor>
</comment>
<protein>
    <recommendedName>
        <fullName evidence="11">Histidine biosynthesis bifunctional protein HisB</fullName>
    </recommendedName>
    <domain>
        <recommendedName>
            <fullName evidence="11">Histidinol-phosphatase</fullName>
            <ecNumber evidence="11">3.1.3.15</ecNumber>
        </recommendedName>
    </domain>
    <domain>
        <recommendedName>
            <fullName evidence="11">Imidazoleglycerol-phosphate dehydratase</fullName>
            <shortName evidence="11">IGPD</shortName>
            <ecNumber evidence="11">4.2.1.19</ecNumber>
        </recommendedName>
    </domain>
</protein>
<dbReference type="NCBIfam" id="NF002114">
    <property type="entry name" value="PRK00951.2-4"/>
    <property type="match status" value="1"/>
</dbReference>
<evidence type="ECO:0000256" key="2">
    <source>
        <dbReference type="ARBA" id="ARBA00022490"/>
    </source>
</evidence>
<dbReference type="HAMAP" id="MF_01022">
    <property type="entry name" value="Bifunc_HisB"/>
    <property type="match status" value="1"/>
</dbReference>
<reference evidence="12 13" key="1">
    <citation type="submission" date="2012-11" db="EMBL/GenBank/DDBJ databases">
        <authorList>
            <person name="Linke B."/>
        </authorList>
    </citation>
    <scope>NUCLEOTIDE SEQUENCE [LARGE SCALE GENOMIC DNA]</scope>
    <source>
        <strain evidence="13">CFBP 1232</strain>
    </source>
</reference>
<dbReference type="PANTHER" id="PTHR23133">
    <property type="entry name" value="IMIDAZOLEGLYCEROL-PHOSPHATE DEHYDRATASE HIS7"/>
    <property type="match status" value="1"/>
</dbReference>
<keyword evidence="3 11" id="KW-0028">Amino-acid biosynthesis</keyword>
<dbReference type="Pfam" id="PF00475">
    <property type="entry name" value="IGPD"/>
    <property type="match status" value="1"/>
</dbReference>
<dbReference type="InterPro" id="IPR020565">
    <property type="entry name" value="ImidazoleglycerP_deHydtase_CS"/>
</dbReference>
<keyword evidence="6 11" id="KW-0862">Zinc</keyword>
<feature type="binding site" evidence="11">
    <location>
        <position position="101"/>
    </location>
    <ligand>
        <name>Zn(2+)</name>
        <dbReference type="ChEBI" id="CHEBI:29105"/>
    </ligand>
</feature>
<dbReference type="NCBIfam" id="TIGR01261">
    <property type="entry name" value="hisB_Nterm"/>
    <property type="match status" value="1"/>
</dbReference>
<feature type="binding site" evidence="11">
    <location>
        <position position="103"/>
    </location>
    <ligand>
        <name>Zn(2+)</name>
        <dbReference type="ChEBI" id="CHEBI:29105"/>
    </ligand>
</feature>
<dbReference type="SUPFAM" id="SSF54211">
    <property type="entry name" value="Ribosomal protein S5 domain 2-like"/>
    <property type="match status" value="2"/>
</dbReference>
<feature type="binding site" evidence="11">
    <location>
        <position position="95"/>
    </location>
    <ligand>
        <name>Zn(2+)</name>
        <dbReference type="ChEBI" id="CHEBI:29105"/>
    </ligand>
</feature>
<dbReference type="EMBL" id="CAPB01000023">
    <property type="protein sequence ID" value="CCO94212.1"/>
    <property type="molecule type" value="Genomic_DNA"/>
</dbReference>
<dbReference type="UniPathway" id="UPA00031">
    <property type="reaction ID" value="UER00011"/>
</dbReference>
<comment type="caution">
    <text evidence="12">The sequence shown here is derived from an EMBL/GenBank/DDBJ whole genome shotgun (WGS) entry which is preliminary data.</text>
</comment>
<proteinExistence type="inferred from homology"/>
<dbReference type="InterPro" id="IPR020566">
    <property type="entry name" value="His_synth_bifunc_HisB"/>
</dbReference>
<dbReference type="Gene3D" id="3.30.230.40">
    <property type="entry name" value="Imidazole glycerol phosphate dehydratase, domain 1"/>
    <property type="match status" value="2"/>
</dbReference>
<dbReference type="InterPro" id="IPR006549">
    <property type="entry name" value="HAD-SF_hydro_IIIA"/>
</dbReference>
<dbReference type="GO" id="GO:0004401">
    <property type="term" value="F:histidinol-phosphatase activity"/>
    <property type="evidence" value="ECO:0007669"/>
    <property type="project" value="UniProtKB-UniRule"/>
</dbReference>
<keyword evidence="2 11" id="KW-0963">Cytoplasm</keyword>
<comment type="catalytic activity">
    <reaction evidence="11">
        <text>D-erythro-1-(imidazol-4-yl)glycerol 3-phosphate = 3-(imidazol-4-yl)-2-oxopropyl phosphate + H2O</text>
        <dbReference type="Rhea" id="RHEA:11040"/>
        <dbReference type="ChEBI" id="CHEBI:15377"/>
        <dbReference type="ChEBI" id="CHEBI:57766"/>
        <dbReference type="ChEBI" id="CHEBI:58278"/>
        <dbReference type="EC" id="4.2.1.19"/>
    </reaction>
</comment>
<evidence type="ECO:0000256" key="7">
    <source>
        <dbReference type="ARBA" id="ARBA00022842"/>
    </source>
</evidence>